<feature type="transmembrane region" description="Helical" evidence="9">
    <location>
        <begin position="48"/>
        <end position="68"/>
    </location>
</feature>
<evidence type="ECO:0000256" key="3">
    <source>
        <dbReference type="ARBA" id="ARBA00022448"/>
    </source>
</evidence>
<feature type="transmembrane region" description="Helical" evidence="9">
    <location>
        <begin position="273"/>
        <end position="293"/>
    </location>
</feature>
<dbReference type="AlphaFoldDB" id="A0A8G2CBM7"/>
<evidence type="ECO:0000313" key="11">
    <source>
        <dbReference type="Proteomes" id="UP000184001"/>
    </source>
</evidence>
<dbReference type="PANTHER" id="PTHR32024:SF2">
    <property type="entry name" value="TRK SYSTEM POTASSIUM UPTAKE PROTEIN TRKG-RELATED"/>
    <property type="match status" value="1"/>
</dbReference>
<name>A0A8G2CBM7_9BACT</name>
<evidence type="ECO:0000256" key="5">
    <source>
        <dbReference type="ARBA" id="ARBA00022692"/>
    </source>
</evidence>
<comment type="subcellular location">
    <subcellularLocation>
        <location evidence="1">Cell membrane</location>
        <topology evidence="1">Multi-pass membrane protein</topology>
    </subcellularLocation>
</comment>
<protein>
    <submittedName>
        <fullName evidence="10">Trk system potassium uptake protein TrkH</fullName>
    </submittedName>
</protein>
<dbReference type="Pfam" id="PF02386">
    <property type="entry name" value="TrkH"/>
    <property type="match status" value="1"/>
</dbReference>
<dbReference type="GO" id="GO:0030001">
    <property type="term" value="P:metal ion transport"/>
    <property type="evidence" value="ECO:0007669"/>
    <property type="project" value="UniProtKB-ARBA"/>
</dbReference>
<feature type="transmembrane region" description="Helical" evidence="9">
    <location>
        <begin position="20"/>
        <end position="42"/>
    </location>
</feature>
<feature type="transmembrane region" description="Helical" evidence="9">
    <location>
        <begin position="140"/>
        <end position="158"/>
    </location>
</feature>
<keyword evidence="8 9" id="KW-0472">Membrane</keyword>
<dbReference type="GO" id="GO:0005886">
    <property type="term" value="C:plasma membrane"/>
    <property type="evidence" value="ECO:0007669"/>
    <property type="project" value="UniProtKB-SubCell"/>
</dbReference>
<evidence type="ECO:0000313" key="10">
    <source>
        <dbReference type="EMBL" id="SHJ60496.1"/>
    </source>
</evidence>
<feature type="transmembrane region" description="Helical" evidence="9">
    <location>
        <begin position="239"/>
        <end position="261"/>
    </location>
</feature>
<dbReference type="EMBL" id="FQZR01000008">
    <property type="protein sequence ID" value="SHJ60496.1"/>
    <property type="molecule type" value="Genomic_DNA"/>
</dbReference>
<dbReference type="Proteomes" id="UP000184001">
    <property type="component" value="Unassembled WGS sequence"/>
</dbReference>
<dbReference type="GO" id="GO:0008324">
    <property type="term" value="F:monoatomic cation transmembrane transporter activity"/>
    <property type="evidence" value="ECO:0007669"/>
    <property type="project" value="InterPro"/>
</dbReference>
<feature type="transmembrane region" description="Helical" evidence="9">
    <location>
        <begin position="191"/>
        <end position="219"/>
    </location>
</feature>
<keyword evidence="7" id="KW-0406">Ion transport</keyword>
<reference evidence="10 11" key="1">
    <citation type="submission" date="2016-11" db="EMBL/GenBank/DDBJ databases">
        <authorList>
            <person name="Varghese N."/>
            <person name="Submissions S."/>
        </authorList>
    </citation>
    <scope>NUCLEOTIDE SEQUENCE [LARGE SCALE GENOMIC DNA]</scope>
    <source>
        <strain evidence="10 11">DSM 17919</strain>
    </source>
</reference>
<keyword evidence="3" id="KW-0813">Transport</keyword>
<evidence type="ECO:0000256" key="2">
    <source>
        <dbReference type="ARBA" id="ARBA00009137"/>
    </source>
</evidence>
<organism evidence="10 11">
    <name type="scientific">Halodesulfovibrio aestuarii</name>
    <dbReference type="NCBI Taxonomy" id="126333"/>
    <lineage>
        <taxon>Bacteria</taxon>
        <taxon>Pseudomonadati</taxon>
        <taxon>Thermodesulfobacteriota</taxon>
        <taxon>Desulfovibrionia</taxon>
        <taxon>Desulfovibrionales</taxon>
        <taxon>Desulfovibrionaceae</taxon>
        <taxon>Halodesulfovibrio</taxon>
    </lineage>
</organism>
<dbReference type="InterPro" id="IPR003445">
    <property type="entry name" value="Cat_transpt"/>
</dbReference>
<evidence type="ECO:0000256" key="1">
    <source>
        <dbReference type="ARBA" id="ARBA00004651"/>
    </source>
</evidence>
<comment type="caution">
    <text evidence="10">The sequence shown here is derived from an EMBL/GenBank/DDBJ whole genome shotgun (WGS) entry which is preliminary data.</text>
</comment>
<keyword evidence="5 9" id="KW-0812">Transmembrane</keyword>
<feature type="transmembrane region" description="Helical" evidence="9">
    <location>
        <begin position="80"/>
        <end position="99"/>
    </location>
</feature>
<evidence type="ECO:0000256" key="6">
    <source>
        <dbReference type="ARBA" id="ARBA00022989"/>
    </source>
</evidence>
<accession>A0A8G2CBM7</accession>
<evidence type="ECO:0000256" key="8">
    <source>
        <dbReference type="ARBA" id="ARBA00023136"/>
    </source>
</evidence>
<proteinExistence type="inferred from homology"/>
<feature type="transmembrane region" description="Helical" evidence="9">
    <location>
        <begin position="461"/>
        <end position="481"/>
    </location>
</feature>
<dbReference type="PANTHER" id="PTHR32024">
    <property type="entry name" value="TRK SYSTEM POTASSIUM UPTAKE PROTEIN TRKG-RELATED"/>
    <property type="match status" value="1"/>
</dbReference>
<keyword evidence="6 9" id="KW-1133">Transmembrane helix</keyword>
<evidence type="ECO:0000256" key="4">
    <source>
        <dbReference type="ARBA" id="ARBA00022475"/>
    </source>
</evidence>
<keyword evidence="4" id="KW-1003">Cell membrane</keyword>
<evidence type="ECO:0000256" key="9">
    <source>
        <dbReference type="SAM" id="Phobius"/>
    </source>
</evidence>
<comment type="similarity">
    <text evidence="2">Belongs to the TrkH potassium transport family.</text>
</comment>
<gene>
    <name evidence="10" type="ORF">SAMN05660830_02809</name>
</gene>
<dbReference type="RefSeq" id="WP_019999408.1">
    <property type="nucleotide sequence ID" value="NZ_CP192219.1"/>
</dbReference>
<evidence type="ECO:0000256" key="7">
    <source>
        <dbReference type="ARBA" id="ARBA00023065"/>
    </source>
</evidence>
<sequence length="487" mass="52869">MTEQAAELKYAVRFRVVFKYFGQLCLVLAMLSLVPLSVSLFFGDTAISLRYGIVIGGLAVLGWSLVRLRVPFGIQANEGMVVVALMFLFTPFVMSYPMMGGGMEFLDALFEAISGMTTTGLSTKATLAGMPKTFLFARAWMQWYGGLGIVVLSLALVMQPGLVAKGLAVTEADTEDLVGGTRAHARRVLKVYSGLTVLGIIGSMMVGISFFDAVLYSFAALSTGGFAPNDGSLAMLNRFAQVWITLLCLAGAIPLAVYYRMLKKKRHVALDILQFKLVIIASFVVSLMVGISMRLNIGMDWSQVFQHAPLFAFSAQSTAGFSSMPCEQLDAGSKLILIFSMIAGGGAGSTSGGFKLLRLLIAVNVFRLLIIRTSLPKHAVFEPRIAGRRLQDDEIRMALLVIVLFIFIIALSWLLFVVMGYDPLDSLFEVTSATGTVGLSVGLTSTELPDLLKCVLCADMLMGRLEIVAWIVMLYPGTWIGRRMEGK</sequence>
<feature type="transmembrane region" description="Helical" evidence="9">
    <location>
        <begin position="396"/>
        <end position="421"/>
    </location>
</feature>